<dbReference type="SUPFAM" id="SSF52058">
    <property type="entry name" value="L domain-like"/>
    <property type="match status" value="2"/>
</dbReference>
<dbReference type="FunFam" id="3.80.10.10:FF:000111">
    <property type="entry name" value="LRR receptor-like serine/threonine-protein kinase ERECTA"/>
    <property type="match status" value="1"/>
</dbReference>
<evidence type="ECO:0000259" key="13">
    <source>
        <dbReference type="Pfam" id="PF08263"/>
    </source>
</evidence>
<dbReference type="SMART" id="SM00369">
    <property type="entry name" value="LRR_TYP"/>
    <property type="match status" value="9"/>
</dbReference>
<feature type="domain" description="Disease resistance R13L4/SHOC-2-like LRR" evidence="14">
    <location>
        <begin position="107"/>
        <end position="299"/>
    </location>
</feature>
<keyword evidence="7" id="KW-0677">Repeat</keyword>
<keyword evidence="4" id="KW-0433">Leucine-rich repeat</keyword>
<dbReference type="Pfam" id="PF23598">
    <property type="entry name" value="LRR_14"/>
    <property type="match status" value="2"/>
</dbReference>
<evidence type="ECO:0000259" key="14">
    <source>
        <dbReference type="Pfam" id="PF23598"/>
    </source>
</evidence>
<evidence type="ECO:0000256" key="11">
    <source>
        <dbReference type="SAM" id="Phobius"/>
    </source>
</evidence>
<dbReference type="EMBL" id="SDRB02003958">
    <property type="protein sequence ID" value="THG16624.1"/>
    <property type="molecule type" value="Genomic_DNA"/>
</dbReference>
<dbReference type="InterPro" id="IPR001611">
    <property type="entry name" value="Leu-rich_rpt"/>
</dbReference>
<dbReference type="GO" id="GO:0006952">
    <property type="term" value="P:defense response"/>
    <property type="evidence" value="ECO:0007669"/>
    <property type="project" value="UniProtKB-ARBA"/>
</dbReference>
<keyword evidence="3" id="KW-1003">Cell membrane</keyword>
<dbReference type="InterPro" id="IPR003591">
    <property type="entry name" value="Leu-rich_rpt_typical-subtyp"/>
</dbReference>
<dbReference type="FunFam" id="3.80.10.10:FF:000095">
    <property type="entry name" value="LRR receptor-like serine/threonine-protein kinase GSO1"/>
    <property type="match status" value="1"/>
</dbReference>
<dbReference type="Gene3D" id="3.80.10.10">
    <property type="entry name" value="Ribonuclease Inhibitor"/>
    <property type="match status" value="5"/>
</dbReference>
<comment type="similarity">
    <text evidence="2">Belongs to the RLP family.</text>
</comment>
<keyword evidence="9 11" id="KW-0472">Membrane</keyword>
<dbReference type="AlphaFoldDB" id="A0A4S4EKI5"/>
<dbReference type="PROSITE" id="PS51450">
    <property type="entry name" value="LRR"/>
    <property type="match status" value="1"/>
</dbReference>
<evidence type="ECO:0000256" key="6">
    <source>
        <dbReference type="ARBA" id="ARBA00022729"/>
    </source>
</evidence>
<dbReference type="InterPro" id="IPR032675">
    <property type="entry name" value="LRR_dom_sf"/>
</dbReference>
<dbReference type="FunFam" id="3.80.10.10:FF:001362">
    <property type="entry name" value="Lrr receptor-like serinethreonine-protein kinase gso2"/>
    <property type="match status" value="1"/>
</dbReference>
<sequence>MRKFSTIGLLLVVLLCFETKPCLCSASTNSCVEDERLALLKFKLSLTDASLQLSSWHGQDCCNWKGVQCDGITGHVVKLDLHVDTYNMMINSSAQLATNKVDSCLLELKYLNHFDLSGNKFQGSRIPEFFGAMTKLRYLNLSDTGFSGIVPHHLGNLSSLRVLDLKYSFDNDHALIIDDLTWVSRLSALQYLDMSRVNLSEAHNLHKVLNMLPSLQELRLSYCGLDNSHLSHMYVNSTVSNVQYLDLGHNSFQGEFPSLLSNMTSLRVLDLSFNYFNSSSRLYLENLKSLEHLNLGSNEFNHIGGFLRLLSNHCSLKSFDMSQNQINGKEMSILDKNLSRCTTYDLETLILSADRFTGHLPNWLGQLRHLKDLDLSGNSFNGSIPACLGRLSYLQNLLLGGNLLTGVIPPSLGNLSTLRVLDLSSNQLNGTIPISIGRLSNLKTLDVSFNSLEGVVSEAHFANLSMLEELTISSNLLTLKLRSEWIPPFQLKIISLWSCKLGTQFPQWLQTQKKVVDLDLYNTSISGTLPEWLHDMHLSILDLSKNHICGPIRNLPSTSYIVDLSNNLISGPLPQNIGDMVPTLSSLYMVGNLINGSIPKSFCKILNLGYLDLSKNMLSGNLPHCLGELSNLYILKISSNKLSGVIPNSIGHLTTLRGLYLNNNSLYGEVPSALRLCRSLAYLNLGENGFTGNIPRWIGELKDLAILRLHKNRFNGSIPSQLCQLPQLQIMDLADNDLKGTIPRCFGNLNGMILNEYGTQYNLGGWLYENVRQVMKGNELEYTSALLYVVNMDLSKNNLIGMIPEELMLLSGLLGLNFSHNNLTGSIPKNISGLKSLESLDFSNNQLSGTIPESMSALNFLSHLNLSYNNFSGHIPTGKQLQTLVDPSIYIGNDELCGAPLPKKCPGDEHSHSPTSLIPTHVEKHKGDEAEKVWFYLVVMSGYATGLWGVIGVLLLKKSWRHAYFQFLEMTKDKVLVAITARMARWHG</sequence>
<feature type="domain" description="Disease resistance R13L4/SHOC-2-like LRR" evidence="14">
    <location>
        <begin position="358"/>
        <end position="511"/>
    </location>
</feature>
<protein>
    <submittedName>
        <fullName evidence="15">Uncharacterized protein</fullName>
    </submittedName>
</protein>
<dbReference type="PANTHER" id="PTHR48063">
    <property type="entry name" value="LRR RECEPTOR-LIKE KINASE"/>
    <property type="match status" value="1"/>
</dbReference>
<keyword evidence="16" id="KW-1185">Reference proteome</keyword>
<dbReference type="SMART" id="SM00365">
    <property type="entry name" value="LRR_SD22"/>
    <property type="match status" value="6"/>
</dbReference>
<dbReference type="Pfam" id="PF08263">
    <property type="entry name" value="LRRNT_2"/>
    <property type="match status" value="1"/>
</dbReference>
<gene>
    <name evidence="15" type="ORF">TEA_025976</name>
</gene>
<comment type="subcellular location">
    <subcellularLocation>
        <location evidence="1">Cell membrane</location>
        <topology evidence="1">Single-pass type I membrane protein</topology>
    </subcellularLocation>
</comment>
<dbReference type="Pfam" id="PF00560">
    <property type="entry name" value="LRR_1"/>
    <property type="match status" value="5"/>
</dbReference>
<proteinExistence type="inferred from homology"/>
<dbReference type="Proteomes" id="UP000306102">
    <property type="component" value="Unassembled WGS sequence"/>
</dbReference>
<reference evidence="15 16" key="1">
    <citation type="journal article" date="2018" name="Proc. Natl. Acad. Sci. U.S.A.">
        <title>Draft genome sequence of Camellia sinensis var. sinensis provides insights into the evolution of the tea genome and tea quality.</title>
        <authorList>
            <person name="Wei C."/>
            <person name="Yang H."/>
            <person name="Wang S."/>
            <person name="Zhao J."/>
            <person name="Liu C."/>
            <person name="Gao L."/>
            <person name="Xia E."/>
            <person name="Lu Y."/>
            <person name="Tai Y."/>
            <person name="She G."/>
            <person name="Sun J."/>
            <person name="Cao H."/>
            <person name="Tong W."/>
            <person name="Gao Q."/>
            <person name="Li Y."/>
            <person name="Deng W."/>
            <person name="Jiang X."/>
            <person name="Wang W."/>
            <person name="Chen Q."/>
            <person name="Zhang S."/>
            <person name="Li H."/>
            <person name="Wu J."/>
            <person name="Wang P."/>
            <person name="Li P."/>
            <person name="Shi C."/>
            <person name="Zheng F."/>
            <person name="Jian J."/>
            <person name="Huang B."/>
            <person name="Shan D."/>
            <person name="Shi M."/>
            <person name="Fang C."/>
            <person name="Yue Y."/>
            <person name="Li F."/>
            <person name="Li D."/>
            <person name="Wei S."/>
            <person name="Han B."/>
            <person name="Jiang C."/>
            <person name="Yin Y."/>
            <person name="Xia T."/>
            <person name="Zhang Z."/>
            <person name="Bennetzen J.L."/>
            <person name="Zhao S."/>
            <person name="Wan X."/>
        </authorList>
    </citation>
    <scope>NUCLEOTIDE SEQUENCE [LARGE SCALE GENOMIC DNA]</scope>
    <source>
        <strain evidence="16">cv. Shuchazao</strain>
        <tissue evidence="15">Leaf</tissue>
    </source>
</reference>
<feature type="domain" description="Leucine-rich repeat-containing N-terminal plant-type" evidence="13">
    <location>
        <begin position="33"/>
        <end position="70"/>
    </location>
</feature>
<dbReference type="PRINTS" id="PR00019">
    <property type="entry name" value="LEURICHRPT"/>
</dbReference>
<evidence type="ECO:0000256" key="4">
    <source>
        <dbReference type="ARBA" id="ARBA00022614"/>
    </source>
</evidence>
<organism evidence="15 16">
    <name type="scientific">Camellia sinensis var. sinensis</name>
    <name type="common">China tea</name>
    <dbReference type="NCBI Taxonomy" id="542762"/>
    <lineage>
        <taxon>Eukaryota</taxon>
        <taxon>Viridiplantae</taxon>
        <taxon>Streptophyta</taxon>
        <taxon>Embryophyta</taxon>
        <taxon>Tracheophyta</taxon>
        <taxon>Spermatophyta</taxon>
        <taxon>Magnoliopsida</taxon>
        <taxon>eudicotyledons</taxon>
        <taxon>Gunneridae</taxon>
        <taxon>Pentapetalae</taxon>
        <taxon>asterids</taxon>
        <taxon>Ericales</taxon>
        <taxon>Theaceae</taxon>
        <taxon>Camellia</taxon>
    </lineage>
</organism>
<keyword evidence="10" id="KW-0325">Glycoprotein</keyword>
<evidence type="ECO:0000256" key="9">
    <source>
        <dbReference type="ARBA" id="ARBA00023136"/>
    </source>
</evidence>
<evidence type="ECO:0000313" key="16">
    <source>
        <dbReference type="Proteomes" id="UP000306102"/>
    </source>
</evidence>
<evidence type="ECO:0000256" key="2">
    <source>
        <dbReference type="ARBA" id="ARBA00009592"/>
    </source>
</evidence>
<evidence type="ECO:0000256" key="12">
    <source>
        <dbReference type="SAM" id="SignalP"/>
    </source>
</evidence>
<evidence type="ECO:0000256" key="10">
    <source>
        <dbReference type="ARBA" id="ARBA00023180"/>
    </source>
</evidence>
<keyword evidence="5 11" id="KW-0812">Transmembrane</keyword>
<feature type="transmembrane region" description="Helical" evidence="11">
    <location>
        <begin position="933"/>
        <end position="956"/>
    </location>
</feature>
<evidence type="ECO:0000256" key="5">
    <source>
        <dbReference type="ARBA" id="ARBA00022692"/>
    </source>
</evidence>
<dbReference type="STRING" id="542762.A0A4S4EKI5"/>
<feature type="chain" id="PRO_5020627857" evidence="12">
    <location>
        <begin position="25"/>
        <end position="988"/>
    </location>
</feature>
<evidence type="ECO:0000256" key="8">
    <source>
        <dbReference type="ARBA" id="ARBA00022989"/>
    </source>
</evidence>
<name>A0A4S4EKI5_CAMSN</name>
<feature type="signal peptide" evidence="12">
    <location>
        <begin position="1"/>
        <end position="24"/>
    </location>
</feature>
<dbReference type="GO" id="GO:0005886">
    <property type="term" value="C:plasma membrane"/>
    <property type="evidence" value="ECO:0007669"/>
    <property type="project" value="UniProtKB-SubCell"/>
</dbReference>
<dbReference type="PANTHER" id="PTHR48063:SF112">
    <property type="entry name" value="RECEPTOR LIKE PROTEIN 30-LIKE"/>
    <property type="match status" value="1"/>
</dbReference>
<dbReference type="InterPro" id="IPR046956">
    <property type="entry name" value="RLP23-like"/>
</dbReference>
<dbReference type="SUPFAM" id="SSF52047">
    <property type="entry name" value="RNI-like"/>
    <property type="match status" value="1"/>
</dbReference>
<evidence type="ECO:0000256" key="3">
    <source>
        <dbReference type="ARBA" id="ARBA00022475"/>
    </source>
</evidence>
<dbReference type="InterPro" id="IPR055414">
    <property type="entry name" value="LRR_R13L4/SHOC2-like"/>
</dbReference>
<comment type="caution">
    <text evidence="15">The sequence shown here is derived from an EMBL/GenBank/DDBJ whole genome shotgun (WGS) entry which is preliminary data.</text>
</comment>
<dbReference type="InterPro" id="IPR013210">
    <property type="entry name" value="LRR_N_plant-typ"/>
</dbReference>
<evidence type="ECO:0000256" key="7">
    <source>
        <dbReference type="ARBA" id="ARBA00022737"/>
    </source>
</evidence>
<keyword evidence="8 11" id="KW-1133">Transmembrane helix</keyword>
<evidence type="ECO:0000313" key="15">
    <source>
        <dbReference type="EMBL" id="THG16624.1"/>
    </source>
</evidence>
<accession>A0A4S4EKI5</accession>
<dbReference type="GO" id="GO:0051707">
    <property type="term" value="P:response to other organism"/>
    <property type="evidence" value="ECO:0007669"/>
    <property type="project" value="UniProtKB-ARBA"/>
</dbReference>
<evidence type="ECO:0000256" key="1">
    <source>
        <dbReference type="ARBA" id="ARBA00004251"/>
    </source>
</evidence>
<dbReference type="Pfam" id="PF13855">
    <property type="entry name" value="LRR_8"/>
    <property type="match status" value="1"/>
</dbReference>
<keyword evidence="6 12" id="KW-0732">Signal</keyword>